<feature type="compositionally biased region" description="Low complexity" evidence="12">
    <location>
        <begin position="645"/>
        <end position="687"/>
    </location>
</feature>
<dbReference type="InterPro" id="IPR029061">
    <property type="entry name" value="THDP-binding"/>
</dbReference>
<feature type="domain" description="Peripheral subunit-binding (PSBD)" evidence="14">
    <location>
        <begin position="693"/>
        <end position="730"/>
    </location>
</feature>
<evidence type="ECO:0000256" key="12">
    <source>
        <dbReference type="SAM" id="MobiDB-lite"/>
    </source>
</evidence>
<dbReference type="InterPro" id="IPR013830">
    <property type="entry name" value="SGNH_hydro"/>
</dbReference>
<feature type="domain" description="Lipoyl-binding" evidence="13">
    <location>
        <begin position="98"/>
        <end position="174"/>
    </location>
</feature>
<dbReference type="InterPro" id="IPR000089">
    <property type="entry name" value="Biotin_lipoyl"/>
</dbReference>
<dbReference type="SUPFAM" id="SSF52777">
    <property type="entry name" value="CoA-dependent acyltransferases"/>
    <property type="match status" value="1"/>
</dbReference>
<dbReference type="Pfam" id="PF00676">
    <property type="entry name" value="E1_dh"/>
    <property type="match status" value="1"/>
</dbReference>
<dbReference type="Gene3D" id="3.40.50.920">
    <property type="match status" value="1"/>
</dbReference>
<dbReference type="Pfam" id="PF02780">
    <property type="entry name" value="Transketolase_C"/>
    <property type="match status" value="1"/>
</dbReference>
<comment type="function">
    <text evidence="11">The pyruvate dehydrogenase complex catalyzes the overall conversion of pyruvate to acetyl-CoA and CO(2).</text>
</comment>
<dbReference type="NCBIfam" id="TIGR01349">
    <property type="entry name" value="PDHac_trf_mito"/>
    <property type="match status" value="1"/>
</dbReference>
<dbReference type="Gene3D" id="3.40.50.970">
    <property type="match status" value="2"/>
</dbReference>
<dbReference type="Gene3D" id="2.40.50.100">
    <property type="match status" value="2"/>
</dbReference>
<dbReference type="PROSITE" id="PS00189">
    <property type="entry name" value="LIPOYL"/>
    <property type="match status" value="2"/>
</dbReference>
<dbReference type="EC" id="2.3.1.12" evidence="11"/>
<evidence type="ECO:0000256" key="9">
    <source>
        <dbReference type="ARBA" id="ARBA00023315"/>
    </source>
</evidence>
<evidence type="ECO:0000256" key="6">
    <source>
        <dbReference type="ARBA" id="ARBA00022946"/>
    </source>
</evidence>
<dbReference type="FunFam" id="3.40.50.970:FF:000001">
    <property type="entry name" value="Pyruvate dehydrogenase E1 beta subunit"/>
    <property type="match status" value="1"/>
</dbReference>
<keyword evidence="6" id="KW-0809">Transit peptide</keyword>
<dbReference type="SMART" id="SM00861">
    <property type="entry name" value="Transket_pyr"/>
    <property type="match status" value="1"/>
</dbReference>
<dbReference type="InterPro" id="IPR033248">
    <property type="entry name" value="Transketolase_C"/>
</dbReference>
<dbReference type="PROSITE" id="PS51826">
    <property type="entry name" value="PSBD"/>
    <property type="match status" value="1"/>
</dbReference>
<dbReference type="SUPFAM" id="SSF52266">
    <property type="entry name" value="SGNH hydrolase"/>
    <property type="match status" value="1"/>
</dbReference>
<dbReference type="EMBL" id="KX539491">
    <property type="protein sequence ID" value="AOE43337.1"/>
    <property type="molecule type" value="Genomic_DNA"/>
</dbReference>
<dbReference type="Pfam" id="PF02779">
    <property type="entry name" value="Transket_pyr"/>
    <property type="match status" value="1"/>
</dbReference>
<sequence>MAALWKLPVIYIIENNRYAMGTAVSRASAETDFSRRGISFNIPGIQVDGMDVRAVQAAGEEATAWARSGKGPMILEMQTYRYRGHSMSDPAKYRATMPVDILMPALSPTMEEGKLSKWLKKEGDKVTSGDVLAEIETDKATMEVEAVDEGTIGKILIAEGTDNVKVNTVIAVLLGDGESADAANAPKAAAAEAPAKAQEAPQQEAEAAKPAATVPAAPKTEVAADPDIPAGTEMVSTTVREALRDAMAEEMRRDPNVFVMGEEVAEYQGAYKITQGLLDEFGPRRVVDTPITEHGFAGVGVGAAMTGLRPIVEFMTFNFAMQAIDQIINSAAKTLYMSGGQMGAPMVFRGPSGAAARVAAQHSQCYAAWYSHIPGLKVVMPYTAADAKGLLKAAIRDPNPVIFLENEILYGHSFDVPKLDDFVLPIGKARIHKKGTDVTLVSFGIGMNYTVKAAEELSKLGIDAEIIDLRTIRPMDIPTVVESVKKTGRCVTIEEGYPQSSVGTEIATRVMQQAFDYLDAPILTIAGKDVPMPYAANLEKLALPNVQEIVEAVKAEIDMPINITMPALSPTMEEGNLAKWLVKEGDKVGPGDVIAEIETDKATMEVEAVDEGTVAKIVVPAGTEGVKVNALIAILAADGEDVGAAAKGGDAAPAKAETAPAPAKAEAPKETAPAPAAPAAAVAAPAKSGDRTFSSPLARRIAKDAGIDLSAVTGSGPHGRVIKKDVEAAISGGGAKAPAAAAAATPAAAPKPMSDDTVLKLFEEGSYELVPHDGMRKTIAKRLLEAKSTVPHFYLTVDCELDALLALRAQINAASPMRKTEKGDVPAYKLSVNDMIIKAMALALRDVPDANVSWTEANMVKHKHSDVGVAVSIPGGLITPIIRKAEEKTLSTISNEMKDLAKRARDRKLKPEEYQGGTTAVSNLGMFGVKDFAAIINPPHATILAIGAGEERAVVKKGEIKVATVMSVTLSTDHRAVDGALGRHALGDRWPQILQAELGGSVNVVADGLNGRTTAFDDHLSGFERNAAKTLTNALGTHFPLDLVIVMLGTNDMKSFICGNAQGAKRGMQRLIEIIRTAPYQLDAKAPDILIMSPPPLGETDGPEFRLVFEQGIEQSRLLAAFYEDAARQADCAFFDAGSVAKTSPVDGVHLDADNTRAIGKAIAPIVRGILDI</sequence>
<proteinExistence type="inferred from homology"/>
<gene>
    <name evidence="15" type="primary">pdhC</name>
</gene>
<dbReference type="Pfam" id="PF00198">
    <property type="entry name" value="2-oxoacid_dh"/>
    <property type="match status" value="1"/>
</dbReference>
<dbReference type="SUPFAM" id="SSF51230">
    <property type="entry name" value="Single hybrid motif"/>
    <property type="match status" value="2"/>
</dbReference>
<keyword evidence="8" id="KW-0511">Multifunctional enzyme</keyword>
<evidence type="ECO:0000313" key="15">
    <source>
        <dbReference type="EMBL" id="AOE43337.1"/>
    </source>
</evidence>
<dbReference type="Pfam" id="PF00364">
    <property type="entry name" value="Biotin_lipoyl"/>
    <property type="match status" value="2"/>
</dbReference>
<feature type="compositionally biased region" description="Low complexity" evidence="12">
    <location>
        <begin position="185"/>
        <end position="223"/>
    </location>
</feature>
<feature type="domain" description="Lipoyl-binding" evidence="13">
    <location>
        <begin position="560"/>
        <end position="636"/>
    </location>
</feature>
<dbReference type="NCBIfam" id="NF006667">
    <property type="entry name" value="PRK09212.1"/>
    <property type="match status" value="1"/>
</dbReference>
<comment type="subcellular location">
    <subcellularLocation>
        <location evidence="11">Mitochondrion</location>
    </subcellularLocation>
</comment>
<dbReference type="InterPro" id="IPR003016">
    <property type="entry name" value="2-oxoA_DH_lipoyl-BS"/>
</dbReference>
<keyword evidence="7" id="KW-0560">Oxidoreductase</keyword>
<dbReference type="InterPro" id="IPR005475">
    <property type="entry name" value="Transketolase-like_Pyr-bd"/>
</dbReference>
<dbReference type="Gene3D" id="3.30.559.10">
    <property type="entry name" value="Chloramphenicol acetyltransferase-like domain"/>
    <property type="match status" value="1"/>
</dbReference>
<dbReference type="Gene3D" id="4.10.320.10">
    <property type="entry name" value="E3-binding domain"/>
    <property type="match status" value="1"/>
</dbReference>
<evidence type="ECO:0000259" key="14">
    <source>
        <dbReference type="PROSITE" id="PS51826"/>
    </source>
</evidence>
<evidence type="ECO:0000256" key="3">
    <source>
        <dbReference type="ARBA" id="ARBA00007317"/>
    </source>
</evidence>
<evidence type="ECO:0000256" key="4">
    <source>
        <dbReference type="ARBA" id="ARBA00022679"/>
    </source>
</evidence>
<dbReference type="Pfam" id="PF13472">
    <property type="entry name" value="Lipase_GDSL_2"/>
    <property type="match status" value="1"/>
</dbReference>
<dbReference type="FunFam" id="2.40.50.100:FF:000010">
    <property type="entry name" value="Acetyltransferase component of pyruvate dehydrogenase complex"/>
    <property type="match status" value="2"/>
</dbReference>
<feature type="region of interest" description="Disordered" evidence="12">
    <location>
        <begin position="645"/>
        <end position="692"/>
    </location>
</feature>
<dbReference type="GO" id="GO:0045254">
    <property type="term" value="C:pyruvate dehydrogenase complex"/>
    <property type="evidence" value="ECO:0007669"/>
    <property type="project" value="UniProtKB-UniRule"/>
</dbReference>
<dbReference type="InterPro" id="IPR006257">
    <property type="entry name" value="LAT1"/>
</dbReference>
<evidence type="ECO:0000256" key="8">
    <source>
        <dbReference type="ARBA" id="ARBA00023268"/>
    </source>
</evidence>
<dbReference type="InterPro" id="IPR036625">
    <property type="entry name" value="E3-bd_dom_sf"/>
</dbReference>
<evidence type="ECO:0000256" key="2">
    <source>
        <dbReference type="ARBA" id="ARBA00004813"/>
    </source>
</evidence>
<comment type="pathway">
    <text evidence="2">Carbohydrate metabolism; tricarboxylic acid cycle; succinyl-CoA from 2-oxoglutarate (dehydrogenase route): step 1/1.</text>
</comment>
<evidence type="ECO:0000256" key="11">
    <source>
        <dbReference type="RuleBase" id="RU361137"/>
    </source>
</evidence>
<dbReference type="GO" id="GO:0005739">
    <property type="term" value="C:mitochondrion"/>
    <property type="evidence" value="ECO:0007669"/>
    <property type="project" value="UniProtKB-SubCell"/>
</dbReference>
<keyword evidence="9 11" id="KW-0012">Acyltransferase</keyword>
<accession>A0A1L2FV46</accession>
<dbReference type="GO" id="GO:0006086">
    <property type="term" value="P:pyruvate decarboxylation to acetyl-CoA"/>
    <property type="evidence" value="ECO:0007669"/>
    <property type="project" value="InterPro"/>
</dbReference>
<dbReference type="InterPro" id="IPR023213">
    <property type="entry name" value="CAT-like_dom_sf"/>
</dbReference>
<name>A0A1L2FV46_9MYCE</name>
<dbReference type="GO" id="GO:0006099">
    <property type="term" value="P:tricarboxylic acid cycle"/>
    <property type="evidence" value="ECO:0007669"/>
    <property type="project" value="UniProtKB-UniPathway"/>
</dbReference>
<dbReference type="InterPro" id="IPR004167">
    <property type="entry name" value="PSBD"/>
</dbReference>
<dbReference type="Pfam" id="PF02817">
    <property type="entry name" value="E3_binding"/>
    <property type="match status" value="1"/>
</dbReference>
<dbReference type="InterPro" id="IPR001078">
    <property type="entry name" value="2-oxoacid_DH_actylTfrase"/>
</dbReference>
<dbReference type="InterPro" id="IPR009014">
    <property type="entry name" value="Transketo_C/PFOR_II"/>
</dbReference>
<dbReference type="InterPro" id="IPR001017">
    <property type="entry name" value="DH_E1"/>
</dbReference>
<dbReference type="GO" id="GO:0004742">
    <property type="term" value="F:dihydrolipoyllysine-residue acetyltransferase activity"/>
    <property type="evidence" value="ECO:0007669"/>
    <property type="project" value="UniProtKB-UniRule"/>
</dbReference>
<keyword evidence="5 11" id="KW-0450">Lipoyl</keyword>
<organism evidence="15">
    <name type="scientific">Acytostelium leptosomum</name>
    <dbReference type="NCBI Taxonomy" id="133408"/>
    <lineage>
        <taxon>Eukaryota</taxon>
        <taxon>Amoebozoa</taxon>
        <taxon>Evosea</taxon>
        <taxon>Eumycetozoa</taxon>
        <taxon>Dictyostelia</taxon>
        <taxon>Acytosteliales</taxon>
        <taxon>Acytosteliaceae</taxon>
        <taxon>Acytostelium</taxon>
    </lineage>
</organism>
<dbReference type="AlphaFoldDB" id="A0A1L2FV46"/>
<dbReference type="PROSITE" id="PS50968">
    <property type="entry name" value="BIOTINYL_LIPOYL"/>
    <property type="match status" value="2"/>
</dbReference>
<evidence type="ECO:0000256" key="10">
    <source>
        <dbReference type="ARBA" id="ARBA00052761"/>
    </source>
</evidence>
<dbReference type="GO" id="GO:0016624">
    <property type="term" value="F:oxidoreductase activity, acting on the aldehyde or oxo group of donors, disulfide as acceptor"/>
    <property type="evidence" value="ECO:0007669"/>
    <property type="project" value="InterPro"/>
</dbReference>
<dbReference type="CDD" id="cd01839">
    <property type="entry name" value="SGNH_arylesterase_like"/>
    <property type="match status" value="1"/>
</dbReference>
<comment type="similarity">
    <text evidence="3 11">Belongs to the 2-oxoacid dehydrogenase family.</text>
</comment>
<evidence type="ECO:0000256" key="1">
    <source>
        <dbReference type="ARBA" id="ARBA00001964"/>
    </source>
</evidence>
<keyword evidence="4 11" id="KW-0808">Transferase</keyword>
<dbReference type="PANTHER" id="PTHR23151:SF90">
    <property type="entry name" value="DIHYDROLIPOYLLYSINE-RESIDUE ACETYLTRANSFERASE COMPONENT OF PYRUVATE DEHYDROGENASE COMPLEX, MITOCHONDRIAL-RELATED"/>
    <property type="match status" value="1"/>
</dbReference>
<comment type="cofactor">
    <cofactor evidence="1">
        <name>thiamine diphosphate</name>
        <dbReference type="ChEBI" id="CHEBI:58937"/>
    </cofactor>
</comment>
<dbReference type="CDD" id="cd07036">
    <property type="entry name" value="TPP_PYR_E1-PDHc-beta_like"/>
    <property type="match status" value="1"/>
</dbReference>
<dbReference type="PANTHER" id="PTHR23151">
    <property type="entry name" value="DIHYDROLIPOAMIDE ACETYL/SUCCINYL-TRANSFERASE-RELATED"/>
    <property type="match status" value="1"/>
</dbReference>
<comment type="catalytic activity">
    <reaction evidence="10">
        <text>N(6)-[(R)-dihydrolipoyl]-L-lysyl-[protein] + succinyl-CoA = N(6)-[(R)-S(8)-succinyldihydrolipoyl]-L-lysyl-[protein] + CoA</text>
        <dbReference type="Rhea" id="RHEA:15213"/>
        <dbReference type="Rhea" id="RHEA-COMP:10475"/>
        <dbReference type="Rhea" id="RHEA-COMP:20092"/>
        <dbReference type="ChEBI" id="CHEBI:57287"/>
        <dbReference type="ChEBI" id="CHEBI:57292"/>
        <dbReference type="ChEBI" id="CHEBI:83100"/>
        <dbReference type="ChEBI" id="CHEBI:83120"/>
        <dbReference type="EC" id="2.3.1.61"/>
    </reaction>
</comment>
<dbReference type="SUPFAM" id="SSF52922">
    <property type="entry name" value="TK C-terminal domain-like"/>
    <property type="match status" value="1"/>
</dbReference>
<dbReference type="GO" id="GO:0004149">
    <property type="term" value="F:dihydrolipoyllysine-residue succinyltransferase activity"/>
    <property type="evidence" value="ECO:0007669"/>
    <property type="project" value="UniProtKB-EC"/>
</dbReference>
<dbReference type="CDD" id="cd06849">
    <property type="entry name" value="lipoyl_domain"/>
    <property type="match status" value="1"/>
</dbReference>
<protein>
    <recommendedName>
        <fullName evidence="11">Acetyltransferase component of pyruvate dehydrogenase complex</fullName>
        <ecNumber evidence="11">2.3.1.12</ecNumber>
    </recommendedName>
</protein>
<evidence type="ECO:0000256" key="5">
    <source>
        <dbReference type="ARBA" id="ARBA00022823"/>
    </source>
</evidence>
<dbReference type="UniPathway" id="UPA00223">
    <property type="reaction ID" value="UER00997"/>
</dbReference>
<reference evidence="15" key="1">
    <citation type="submission" date="2016-06" db="EMBL/GenBank/DDBJ databases">
        <title>A core phylogeny of Dictyostelia derived from 50 functionally divergent proteins retrieved from five existing and six newly sequenced genomes.</title>
        <authorList>
            <person name="Singh R."/>
            <person name="Schilde C."/>
            <person name="Gezzard T."/>
            <person name="Schaap P."/>
        </authorList>
    </citation>
    <scope>NUCLEOTIDE SEQUENCE</scope>
    <source>
        <strain evidence="15">FG12A</strain>
    </source>
</reference>
<dbReference type="SUPFAM" id="SSF52518">
    <property type="entry name" value="Thiamin diphosphate-binding fold (THDP-binding)"/>
    <property type="match status" value="2"/>
</dbReference>
<dbReference type="InterPro" id="IPR011053">
    <property type="entry name" value="Single_hybrid_motif"/>
</dbReference>
<dbReference type="InterPro" id="IPR045257">
    <property type="entry name" value="E2/Pdx1"/>
</dbReference>
<evidence type="ECO:0000256" key="7">
    <source>
        <dbReference type="ARBA" id="ARBA00023002"/>
    </source>
</evidence>
<dbReference type="NCBIfam" id="NF008854">
    <property type="entry name" value="PRK11892.1"/>
    <property type="match status" value="1"/>
</dbReference>
<dbReference type="SUPFAM" id="SSF47005">
    <property type="entry name" value="Peripheral subunit-binding domain of 2-oxo acid dehydrogenase complex"/>
    <property type="match status" value="1"/>
</dbReference>
<comment type="cofactor">
    <cofactor evidence="11">
        <name>(R)-lipoate</name>
        <dbReference type="ChEBI" id="CHEBI:83088"/>
    </cofactor>
    <text evidence="11">Binds 2 lipoyl cofactors covalently.</text>
</comment>
<comment type="catalytic activity">
    <reaction evidence="11">
        <text>N(6)-[(R)-dihydrolipoyl]-L-lysyl-[protein] + acetyl-CoA = N(6)-[(R)-S(8)-acetyldihydrolipoyl]-L-lysyl-[protein] + CoA</text>
        <dbReference type="Rhea" id="RHEA:17017"/>
        <dbReference type="Rhea" id="RHEA-COMP:10475"/>
        <dbReference type="Rhea" id="RHEA-COMP:10478"/>
        <dbReference type="ChEBI" id="CHEBI:57287"/>
        <dbReference type="ChEBI" id="CHEBI:57288"/>
        <dbReference type="ChEBI" id="CHEBI:83100"/>
        <dbReference type="ChEBI" id="CHEBI:83111"/>
        <dbReference type="EC" id="2.3.1.12"/>
    </reaction>
</comment>
<feature type="region of interest" description="Disordered" evidence="12">
    <location>
        <begin position="185"/>
        <end position="227"/>
    </location>
</feature>
<evidence type="ECO:0000259" key="13">
    <source>
        <dbReference type="PROSITE" id="PS50968"/>
    </source>
</evidence>
<dbReference type="FunFam" id="3.40.50.920:FF:000001">
    <property type="entry name" value="Pyruvate dehydrogenase E1 beta subunit"/>
    <property type="match status" value="1"/>
</dbReference>